<dbReference type="Proteomes" id="UP000594262">
    <property type="component" value="Unplaced"/>
</dbReference>
<dbReference type="Pfam" id="PF03133">
    <property type="entry name" value="TTL"/>
    <property type="match status" value="1"/>
</dbReference>
<evidence type="ECO:0000256" key="2">
    <source>
        <dbReference type="ARBA" id="ARBA00022741"/>
    </source>
</evidence>
<protein>
    <recommendedName>
        <fullName evidence="7">Tubulin polyglutamylase TTLL7</fullName>
    </recommendedName>
</protein>
<dbReference type="GO" id="GO:0015631">
    <property type="term" value="F:tubulin binding"/>
    <property type="evidence" value="ECO:0007669"/>
    <property type="project" value="TreeGrafter"/>
</dbReference>
<proteinExistence type="predicted"/>
<dbReference type="GO" id="GO:0036064">
    <property type="term" value="C:ciliary basal body"/>
    <property type="evidence" value="ECO:0007669"/>
    <property type="project" value="TreeGrafter"/>
</dbReference>
<feature type="compositionally biased region" description="Low complexity" evidence="4">
    <location>
        <begin position="653"/>
        <end position="663"/>
    </location>
</feature>
<feature type="region of interest" description="Disordered" evidence="4">
    <location>
        <begin position="653"/>
        <end position="710"/>
    </location>
</feature>
<feature type="compositionally biased region" description="Polar residues" evidence="4">
    <location>
        <begin position="429"/>
        <end position="460"/>
    </location>
</feature>
<keyword evidence="6" id="KW-1185">Reference proteome</keyword>
<evidence type="ECO:0000256" key="3">
    <source>
        <dbReference type="ARBA" id="ARBA00022840"/>
    </source>
</evidence>
<evidence type="ECO:0008006" key="7">
    <source>
        <dbReference type="Google" id="ProtNLM"/>
    </source>
</evidence>
<sequence length="710" mass="81662">MWKVSRHLPDDFDFVPNSWVLPGEYAMFQFHARENKKKKSKTFIRKPVNGAMGHGIWLTRNIDKIQPNDTCIIQEYLDKPLLMDGYKFDLRIYVLVLSCDPLKVFLYKDGLVRMSTTPYDPPSDSNVSDSYMHLTNYSINKHSENFIHTSLSEQGTKRTLKYFWKWLHETAGNVETVWGSIKDVVNKTLLVAMPHIFHAYHMCRGGDPKGSNCCFEVLGFDIFIDRKYKPWVLEVNRAPSFGTDQDLDYEIKYGVLSSTLKLLNIKSSDKRHVLRAEKMEAQRRLVGTPGGRRSASGAELTTNREKIISKRKKELRWRLNQVRSEAKRKEYEEKTMGDFVRIYPPQTKELTEHYDKLLCECTKAITGRKSLQKEHNPIHRLKEEEILDLLQEVENDVLHAIDEQGRMIPRGPPPLSSMPSASPIKKRISPSTSTEKIGRASSTSRLSVRTKPNQTLTSTARTKRPSSARLVRETFSAKVEKPVVDETRVNKTKEALKHLKEMKIKFPGKSDEEAQSLLSTIQDNWKLHRPRVAAYWLVKLDALKRRKVIDIVKGNVSLILQRMWQTTDIEALILYRMFAKLFNRLLWSHGQGLWNCFSATGDSWESIFLKSAETFLPVEIDCCRQVVKLCKDCLLVVYQFAAETTTIHLTSSMTSSSSMTSPTPDTRLQCPHTPNNRKIPQSRSVMHSRKFSSTPSLNGASSHCSRTYRL</sequence>
<accession>A0A7M5V1X8</accession>
<keyword evidence="1" id="KW-0436">Ligase</keyword>
<dbReference type="PANTHER" id="PTHR12241">
    <property type="entry name" value="TUBULIN POLYGLUTAMYLASE"/>
    <property type="match status" value="1"/>
</dbReference>
<dbReference type="EnsemblMetazoa" id="CLYHEMT000961.1">
    <property type="protein sequence ID" value="CLYHEMP000961.1"/>
    <property type="gene ID" value="CLYHEMG000961"/>
</dbReference>
<dbReference type="OrthoDB" id="202825at2759"/>
<dbReference type="GO" id="GO:0000226">
    <property type="term" value="P:microtubule cytoskeleton organization"/>
    <property type="evidence" value="ECO:0007669"/>
    <property type="project" value="TreeGrafter"/>
</dbReference>
<name>A0A7M5V1X8_9CNID</name>
<dbReference type="PANTHER" id="PTHR12241:SF147">
    <property type="entry name" value="TUBULIN POLYGLUTAMYLASE TTLL7"/>
    <property type="match status" value="1"/>
</dbReference>
<evidence type="ECO:0000256" key="1">
    <source>
        <dbReference type="ARBA" id="ARBA00022598"/>
    </source>
</evidence>
<dbReference type="Gene3D" id="3.30.470.20">
    <property type="entry name" value="ATP-grasp fold, B domain"/>
    <property type="match status" value="1"/>
</dbReference>
<reference evidence="5" key="1">
    <citation type="submission" date="2021-01" db="UniProtKB">
        <authorList>
            <consortium name="EnsemblMetazoa"/>
        </authorList>
    </citation>
    <scope>IDENTIFICATION</scope>
</reference>
<dbReference type="InterPro" id="IPR004344">
    <property type="entry name" value="TTL/TTLL_fam"/>
</dbReference>
<organism evidence="5 6">
    <name type="scientific">Clytia hemisphaerica</name>
    <dbReference type="NCBI Taxonomy" id="252671"/>
    <lineage>
        <taxon>Eukaryota</taxon>
        <taxon>Metazoa</taxon>
        <taxon>Cnidaria</taxon>
        <taxon>Hydrozoa</taxon>
        <taxon>Hydroidolina</taxon>
        <taxon>Leptothecata</taxon>
        <taxon>Obeliida</taxon>
        <taxon>Clytiidae</taxon>
        <taxon>Clytia</taxon>
    </lineage>
</organism>
<feature type="compositionally biased region" description="Polar residues" evidence="4">
    <location>
        <begin position="672"/>
        <end position="710"/>
    </location>
</feature>
<evidence type="ECO:0000313" key="6">
    <source>
        <dbReference type="Proteomes" id="UP000594262"/>
    </source>
</evidence>
<dbReference type="PROSITE" id="PS51221">
    <property type="entry name" value="TTL"/>
    <property type="match status" value="1"/>
</dbReference>
<evidence type="ECO:0000256" key="4">
    <source>
        <dbReference type="SAM" id="MobiDB-lite"/>
    </source>
</evidence>
<feature type="region of interest" description="Disordered" evidence="4">
    <location>
        <begin position="405"/>
        <end position="467"/>
    </location>
</feature>
<dbReference type="AlphaFoldDB" id="A0A7M5V1X8"/>
<keyword evidence="3" id="KW-0067">ATP-binding</keyword>
<evidence type="ECO:0000313" key="5">
    <source>
        <dbReference type="EnsemblMetazoa" id="CLYHEMP000961.1"/>
    </source>
</evidence>
<dbReference type="GO" id="GO:0005524">
    <property type="term" value="F:ATP binding"/>
    <property type="evidence" value="ECO:0007669"/>
    <property type="project" value="UniProtKB-KW"/>
</dbReference>
<dbReference type="SUPFAM" id="SSF56059">
    <property type="entry name" value="Glutathione synthetase ATP-binding domain-like"/>
    <property type="match status" value="1"/>
</dbReference>
<keyword evidence="2" id="KW-0547">Nucleotide-binding</keyword>
<dbReference type="GO" id="GO:0070740">
    <property type="term" value="F:tubulin-glutamic acid ligase activity"/>
    <property type="evidence" value="ECO:0007669"/>
    <property type="project" value="TreeGrafter"/>
</dbReference>